<feature type="compositionally biased region" description="Low complexity" evidence="1">
    <location>
        <begin position="189"/>
        <end position="203"/>
    </location>
</feature>
<feature type="compositionally biased region" description="Polar residues" evidence="1">
    <location>
        <begin position="63"/>
        <end position="95"/>
    </location>
</feature>
<dbReference type="Proteomes" id="UP000799421">
    <property type="component" value="Unassembled WGS sequence"/>
</dbReference>
<feature type="region of interest" description="Disordered" evidence="1">
    <location>
        <begin position="173"/>
        <end position="203"/>
    </location>
</feature>
<gene>
    <name evidence="2" type="ORF">K470DRAFT_267339</name>
</gene>
<protein>
    <submittedName>
        <fullName evidence="2">Uncharacterized protein</fullName>
    </submittedName>
</protein>
<feature type="region of interest" description="Disordered" evidence="1">
    <location>
        <begin position="63"/>
        <end position="150"/>
    </location>
</feature>
<keyword evidence="3" id="KW-1185">Reference proteome</keyword>
<dbReference type="AlphaFoldDB" id="A0A6A7CBV4"/>
<organism evidence="2 3">
    <name type="scientific">Piedraia hortae CBS 480.64</name>
    <dbReference type="NCBI Taxonomy" id="1314780"/>
    <lineage>
        <taxon>Eukaryota</taxon>
        <taxon>Fungi</taxon>
        <taxon>Dikarya</taxon>
        <taxon>Ascomycota</taxon>
        <taxon>Pezizomycotina</taxon>
        <taxon>Dothideomycetes</taxon>
        <taxon>Dothideomycetidae</taxon>
        <taxon>Capnodiales</taxon>
        <taxon>Piedraiaceae</taxon>
        <taxon>Piedraia</taxon>
    </lineage>
</organism>
<sequence>MANQHVSNGASLRNQAAMNTGPQMPHIRAIIHLSAMLDEQYELMQEEQAIFRVECARFGQHSRQASNPTQLSLHRGNASNPAQLGPRNVNTSNPIQLGPLNGNASNSTQLSCRNSNANNPAQLSRNGNASNPAQLRPRNDNANDPRSSSKLPWWYEDYERRRREDLRFLLSVRLPEDDDVGENSPSPTPTSTLSNQTPASARR</sequence>
<evidence type="ECO:0000256" key="1">
    <source>
        <dbReference type="SAM" id="MobiDB-lite"/>
    </source>
</evidence>
<dbReference type="EMBL" id="MU005957">
    <property type="protein sequence ID" value="KAF2864499.1"/>
    <property type="molecule type" value="Genomic_DNA"/>
</dbReference>
<feature type="compositionally biased region" description="Polar residues" evidence="1">
    <location>
        <begin position="102"/>
        <end position="133"/>
    </location>
</feature>
<evidence type="ECO:0000313" key="2">
    <source>
        <dbReference type="EMBL" id="KAF2864499.1"/>
    </source>
</evidence>
<accession>A0A6A7CBV4</accession>
<name>A0A6A7CBV4_9PEZI</name>
<proteinExistence type="predicted"/>
<reference evidence="2" key="1">
    <citation type="journal article" date="2020" name="Stud. Mycol.">
        <title>101 Dothideomycetes genomes: a test case for predicting lifestyles and emergence of pathogens.</title>
        <authorList>
            <person name="Haridas S."/>
            <person name="Albert R."/>
            <person name="Binder M."/>
            <person name="Bloem J."/>
            <person name="Labutti K."/>
            <person name="Salamov A."/>
            <person name="Andreopoulos B."/>
            <person name="Baker S."/>
            <person name="Barry K."/>
            <person name="Bills G."/>
            <person name="Bluhm B."/>
            <person name="Cannon C."/>
            <person name="Castanera R."/>
            <person name="Culley D."/>
            <person name="Daum C."/>
            <person name="Ezra D."/>
            <person name="Gonzalez J."/>
            <person name="Henrissat B."/>
            <person name="Kuo A."/>
            <person name="Liang C."/>
            <person name="Lipzen A."/>
            <person name="Lutzoni F."/>
            <person name="Magnuson J."/>
            <person name="Mondo S."/>
            <person name="Nolan M."/>
            <person name="Ohm R."/>
            <person name="Pangilinan J."/>
            <person name="Park H.-J."/>
            <person name="Ramirez L."/>
            <person name="Alfaro M."/>
            <person name="Sun H."/>
            <person name="Tritt A."/>
            <person name="Yoshinaga Y."/>
            <person name="Zwiers L.-H."/>
            <person name="Turgeon B."/>
            <person name="Goodwin S."/>
            <person name="Spatafora J."/>
            <person name="Crous P."/>
            <person name="Grigoriev I."/>
        </authorList>
    </citation>
    <scope>NUCLEOTIDE SEQUENCE</scope>
    <source>
        <strain evidence="2">CBS 480.64</strain>
    </source>
</reference>
<evidence type="ECO:0000313" key="3">
    <source>
        <dbReference type="Proteomes" id="UP000799421"/>
    </source>
</evidence>